<evidence type="ECO:0000256" key="2">
    <source>
        <dbReference type="SAM" id="MobiDB-lite"/>
    </source>
</evidence>
<reference evidence="4" key="1">
    <citation type="submission" date="2023-03" db="EMBL/GenBank/DDBJ databases">
        <title>Mating type loci evolution in Malassezia.</title>
        <authorList>
            <person name="Coelho M.A."/>
        </authorList>
    </citation>
    <scope>NUCLEOTIDE SEQUENCE</scope>
    <source>
        <strain evidence="4">CBS 9431</strain>
    </source>
</reference>
<feature type="compositionally biased region" description="Acidic residues" evidence="2">
    <location>
        <begin position="575"/>
        <end position="588"/>
    </location>
</feature>
<name>A0AAF0EZI1_9BASI</name>
<dbReference type="InterPro" id="IPR038528">
    <property type="entry name" value="TEL2_C_sf"/>
</dbReference>
<dbReference type="GO" id="GO:0042162">
    <property type="term" value="F:telomeric DNA binding"/>
    <property type="evidence" value="ECO:0007669"/>
    <property type="project" value="TreeGrafter"/>
</dbReference>
<dbReference type="InterPro" id="IPR019337">
    <property type="entry name" value="Telomere_length_regulation_dom"/>
</dbReference>
<protein>
    <submittedName>
        <fullName evidence="4">Telomere binding protein</fullName>
    </submittedName>
</protein>
<proteinExistence type="inferred from homology"/>
<dbReference type="PANTHER" id="PTHR15830:SF10">
    <property type="entry name" value="TELOMERE LENGTH REGULATION PROTEIN TEL2 HOMOLOG"/>
    <property type="match status" value="1"/>
</dbReference>
<sequence>MDATPAALRARLVERPVASLDELKSIVLPPLALVGALPEKYVAYRADAPPPSALGGWWATMQHALLTHTFVTWGDALQKAHLYDTIIDGYFVPQEPRVWLHTLATCSEQLRAARPGQDARLHPLGRTALVHILERFGQKPLVQKILLAVDAERSAPKRDLAWTDAVGQLVALPTRAANAFEHETPACLGTSLYLGHLAQDWEAALATHGNPQRLAELLAKLVRSGFVAPSPHGSFWASIGPALVARWQDGASAQMAFTDEYTHAWHGVSAELGTALDAVLYALAAYLDQLLTRTHCAWPLDMSEQSAGSEGKHFLSAEATYARSAAYSLLELVGGGDDDVAGMDAVHIGSAYPGTLWSPLLSLALAAWTPHDALQDLVTYWASAERCVRTSVKQEQSLTAMLLAYTTDASAKGAWEALAHSPLFLEGVSRHLDHTDATIRRLGMLVAERVSRITVAPPTKPLSFPSSVWDGRGDGREVCRVLRALADSFQLGEIADAKVDAAAWTDALHLHEEPKSLALPESAPARPAPKTRRLPERVPAKPPPRAPARPKIEVLDETTDEFHTYAPPPQHDMSSDEGADSESDEGEDDKTTLDSAFTKPRPVPVYVYELAPLARERDVYAQKTLLKHAEPLLRRKTGWGAEIAEHAVDLCVALCSMQDTYSLRAFEERRTAALAALCIACPDPVADCLYEQLFLPHYAVAQRIAMLHAVAYAAQELAGQRTPEHINVATTRLADDAAMHAREAGERQTAAADPERHAVRVRRHAVRSALAPDTPLPFAPEGSVRPTVAYTTAALPAFLFPLLNRYWTYCQAHRGQRVLRAGGDVALSAPVLGAILQTLAVLCYYAQNAPHFYQRLVPDVLELVDAVLATPDVDALVAGAALSLALIVLQATLQASQGLDLVRAHAPLLARLQQAAQGCFAAEETRAGLGAPTPEVLAAPSARARRCAAAVVVQLAELQDEAQRAFFHPGRVW</sequence>
<dbReference type="GO" id="GO:0051083">
    <property type="term" value="P:'de novo' cotranslational protein folding"/>
    <property type="evidence" value="ECO:0007669"/>
    <property type="project" value="TreeGrafter"/>
</dbReference>
<dbReference type="GO" id="GO:0005829">
    <property type="term" value="C:cytosol"/>
    <property type="evidence" value="ECO:0007669"/>
    <property type="project" value="TreeGrafter"/>
</dbReference>
<dbReference type="GO" id="GO:0051879">
    <property type="term" value="F:Hsp90 protein binding"/>
    <property type="evidence" value="ECO:0007669"/>
    <property type="project" value="TreeGrafter"/>
</dbReference>
<keyword evidence="5" id="KW-1185">Reference proteome</keyword>
<feature type="domain" description="Telomere length regulation protein conserved" evidence="3">
    <location>
        <begin position="604"/>
        <end position="714"/>
    </location>
</feature>
<gene>
    <name evidence="4" type="primary">TEL2</name>
    <name evidence="4" type="ORF">MJAP1_000599</name>
</gene>
<dbReference type="InterPro" id="IPR051970">
    <property type="entry name" value="TEL2_Regulation"/>
</dbReference>
<accession>A0AAF0EZI1</accession>
<organism evidence="4 5">
    <name type="scientific">Malassezia japonica</name>
    <dbReference type="NCBI Taxonomy" id="223818"/>
    <lineage>
        <taxon>Eukaryota</taxon>
        <taxon>Fungi</taxon>
        <taxon>Dikarya</taxon>
        <taxon>Basidiomycota</taxon>
        <taxon>Ustilaginomycotina</taxon>
        <taxon>Malasseziomycetes</taxon>
        <taxon>Malasseziales</taxon>
        <taxon>Malasseziaceae</taxon>
        <taxon>Malassezia</taxon>
    </lineage>
</organism>
<evidence type="ECO:0000259" key="3">
    <source>
        <dbReference type="Pfam" id="PF10193"/>
    </source>
</evidence>
<dbReference type="Proteomes" id="UP001217754">
    <property type="component" value="Chromosome 1"/>
</dbReference>
<dbReference type="RefSeq" id="XP_060120549.1">
    <property type="nucleotide sequence ID" value="XM_060264566.1"/>
</dbReference>
<dbReference type="GeneID" id="85224248"/>
<dbReference type="AlphaFoldDB" id="A0AAF0EZI1"/>
<dbReference type="Gene3D" id="1.25.40.720">
    <property type="entry name" value="Telomere length regulation protein 2, C-terminal domain"/>
    <property type="match status" value="1"/>
</dbReference>
<evidence type="ECO:0000313" key="4">
    <source>
        <dbReference type="EMBL" id="WFD37652.1"/>
    </source>
</evidence>
<dbReference type="PANTHER" id="PTHR15830">
    <property type="entry name" value="TELOMERE LENGTH REGULATION PROTEIN TEL2 FAMILY MEMBER"/>
    <property type="match status" value="1"/>
</dbReference>
<evidence type="ECO:0000313" key="5">
    <source>
        <dbReference type="Proteomes" id="UP001217754"/>
    </source>
</evidence>
<evidence type="ECO:0000256" key="1">
    <source>
        <dbReference type="ARBA" id="ARBA00006133"/>
    </source>
</evidence>
<dbReference type="EMBL" id="CP119958">
    <property type="protein sequence ID" value="WFD37652.1"/>
    <property type="molecule type" value="Genomic_DNA"/>
</dbReference>
<feature type="region of interest" description="Disordered" evidence="2">
    <location>
        <begin position="515"/>
        <end position="597"/>
    </location>
</feature>
<dbReference type="Pfam" id="PF10193">
    <property type="entry name" value="Telomere_reg-2"/>
    <property type="match status" value="1"/>
</dbReference>
<comment type="similarity">
    <text evidence="1">Belongs to the TEL2 family.</text>
</comment>